<dbReference type="AlphaFoldDB" id="A0AAV2T6A5"/>
<proteinExistence type="predicted"/>
<keyword evidence="3" id="KW-0408">Iron</keyword>
<dbReference type="EMBL" id="CAXLJL010000145">
    <property type="protein sequence ID" value="CAL5132983.1"/>
    <property type="molecule type" value="Genomic_DNA"/>
</dbReference>
<dbReference type="GO" id="GO:0046872">
    <property type="term" value="F:metal ion binding"/>
    <property type="evidence" value="ECO:0007669"/>
    <property type="project" value="UniProtKB-KW"/>
</dbReference>
<reference evidence="7" key="1">
    <citation type="submission" date="2024-06" db="EMBL/GenBank/DDBJ databases">
        <authorList>
            <person name="Liu X."/>
            <person name="Lenzi L."/>
            <person name="Haldenby T S."/>
            <person name="Uol C."/>
        </authorList>
    </citation>
    <scope>NUCLEOTIDE SEQUENCE</scope>
</reference>
<dbReference type="Proteomes" id="UP001497525">
    <property type="component" value="Unassembled WGS sequence"/>
</dbReference>
<dbReference type="InterPro" id="IPR052950">
    <property type="entry name" value="CISD"/>
</dbReference>
<evidence type="ECO:0000256" key="2">
    <source>
        <dbReference type="ARBA" id="ARBA00022723"/>
    </source>
</evidence>
<sequence>MRGSSFSFGTQERFYFAKMLRPGLKMFPHTGGITISRNKLRQFSSTSLLFGKDSDRVVCKYPGVYKFGSMRMKNLEPGKTVRWCACGLTSTQPWCDGTHTLTSFQPLSWVTTSPPEGKDYISICLCRYTKTPPICDGSHKKLKQEIEHRQNNCSCKTPGQQKTSRVIKLADGKRAFCADCGSVSVLN</sequence>
<protein>
    <recommendedName>
        <fullName evidence="6">Iron-binding zinc finger CDGSH type domain-containing protein</fullName>
    </recommendedName>
</protein>
<feature type="domain" description="Iron-binding zinc finger CDGSH type" evidence="6">
    <location>
        <begin position="108"/>
        <end position="145"/>
    </location>
</feature>
<dbReference type="InterPro" id="IPR042216">
    <property type="entry name" value="MitoNEET_CISD"/>
</dbReference>
<dbReference type="PANTHER" id="PTHR46491">
    <property type="entry name" value="CDGSH IRON SULFUR DOMAIN PROTEIN HOMOLOG"/>
    <property type="match status" value="1"/>
</dbReference>
<evidence type="ECO:0000313" key="8">
    <source>
        <dbReference type="Proteomes" id="UP001497525"/>
    </source>
</evidence>
<keyword evidence="4" id="KW-0411">Iron-sulfur</keyword>
<accession>A0AAV2T6A5</accession>
<gene>
    <name evidence="7" type="ORF">CDAUBV1_LOCUS6279</name>
</gene>
<evidence type="ECO:0000256" key="5">
    <source>
        <dbReference type="ARBA" id="ARBA00034078"/>
    </source>
</evidence>
<evidence type="ECO:0000259" key="6">
    <source>
        <dbReference type="SMART" id="SM00704"/>
    </source>
</evidence>
<evidence type="ECO:0000256" key="1">
    <source>
        <dbReference type="ARBA" id="ARBA00022714"/>
    </source>
</evidence>
<dbReference type="PANTHER" id="PTHR46491:SF3">
    <property type="entry name" value="CDGSH IRON-SULFUR DOMAIN-CONTAINING PROTEIN 3, MITOCHONDRIAL"/>
    <property type="match status" value="1"/>
</dbReference>
<evidence type="ECO:0000256" key="3">
    <source>
        <dbReference type="ARBA" id="ARBA00023004"/>
    </source>
</evidence>
<feature type="domain" description="Iron-binding zinc finger CDGSH type" evidence="6">
    <location>
        <begin position="66"/>
        <end position="105"/>
    </location>
</feature>
<dbReference type="GO" id="GO:0051537">
    <property type="term" value="F:2 iron, 2 sulfur cluster binding"/>
    <property type="evidence" value="ECO:0007669"/>
    <property type="project" value="UniProtKB-KW"/>
</dbReference>
<dbReference type="SMART" id="SM00704">
    <property type="entry name" value="ZnF_CDGSH"/>
    <property type="match status" value="2"/>
</dbReference>
<evidence type="ECO:0000256" key="4">
    <source>
        <dbReference type="ARBA" id="ARBA00023014"/>
    </source>
</evidence>
<dbReference type="GO" id="GO:0005739">
    <property type="term" value="C:mitochondrion"/>
    <property type="evidence" value="ECO:0007669"/>
    <property type="project" value="TreeGrafter"/>
</dbReference>
<comment type="caution">
    <text evidence="7">The sequence shown here is derived from an EMBL/GenBank/DDBJ whole genome shotgun (WGS) entry which is preliminary data.</text>
</comment>
<comment type="cofactor">
    <cofactor evidence="5">
        <name>[2Fe-2S] cluster</name>
        <dbReference type="ChEBI" id="CHEBI:190135"/>
    </cofactor>
</comment>
<organism evidence="7 8">
    <name type="scientific">Calicophoron daubneyi</name>
    <name type="common">Rumen fluke</name>
    <name type="synonym">Paramphistomum daubneyi</name>
    <dbReference type="NCBI Taxonomy" id="300641"/>
    <lineage>
        <taxon>Eukaryota</taxon>
        <taxon>Metazoa</taxon>
        <taxon>Spiralia</taxon>
        <taxon>Lophotrochozoa</taxon>
        <taxon>Platyhelminthes</taxon>
        <taxon>Trematoda</taxon>
        <taxon>Digenea</taxon>
        <taxon>Plagiorchiida</taxon>
        <taxon>Pronocephalata</taxon>
        <taxon>Paramphistomoidea</taxon>
        <taxon>Paramphistomidae</taxon>
        <taxon>Calicophoron</taxon>
    </lineage>
</organism>
<dbReference type="InterPro" id="IPR018967">
    <property type="entry name" value="FeS-contain_CDGSH-typ"/>
</dbReference>
<dbReference type="Gene3D" id="3.40.5.90">
    <property type="entry name" value="CDGSH iron-sulfur domain, mitoNEET-type"/>
    <property type="match status" value="2"/>
</dbReference>
<keyword evidence="1" id="KW-0001">2Fe-2S</keyword>
<name>A0AAV2T6A5_CALDB</name>
<evidence type="ECO:0000313" key="7">
    <source>
        <dbReference type="EMBL" id="CAL5132983.1"/>
    </source>
</evidence>
<keyword evidence="2" id="KW-0479">Metal-binding</keyword>